<evidence type="ECO:0000313" key="1">
    <source>
        <dbReference type="EMBL" id="KIM58929.1"/>
    </source>
</evidence>
<name>A0A0C3DRV6_9AGAM</name>
<proteinExistence type="predicted"/>
<reference evidence="2" key="2">
    <citation type="submission" date="2015-01" db="EMBL/GenBank/DDBJ databases">
        <title>Evolutionary Origins and Diversification of the Mycorrhizal Mutualists.</title>
        <authorList>
            <consortium name="DOE Joint Genome Institute"/>
            <consortium name="Mycorrhizal Genomics Consortium"/>
            <person name="Kohler A."/>
            <person name="Kuo A."/>
            <person name="Nagy L.G."/>
            <person name="Floudas D."/>
            <person name="Copeland A."/>
            <person name="Barry K.W."/>
            <person name="Cichocki N."/>
            <person name="Veneault-Fourrey C."/>
            <person name="LaButti K."/>
            <person name="Lindquist E.A."/>
            <person name="Lipzen A."/>
            <person name="Lundell T."/>
            <person name="Morin E."/>
            <person name="Murat C."/>
            <person name="Riley R."/>
            <person name="Ohm R."/>
            <person name="Sun H."/>
            <person name="Tunlid A."/>
            <person name="Henrissat B."/>
            <person name="Grigoriev I.V."/>
            <person name="Hibbett D.S."/>
            <person name="Martin F."/>
        </authorList>
    </citation>
    <scope>NUCLEOTIDE SEQUENCE [LARGE SCALE GENOMIC DNA]</scope>
    <source>
        <strain evidence="2">Foug A</strain>
    </source>
</reference>
<protein>
    <submittedName>
        <fullName evidence="1">Uncharacterized protein</fullName>
    </submittedName>
</protein>
<accession>A0A0C3DRV6</accession>
<evidence type="ECO:0000313" key="2">
    <source>
        <dbReference type="Proteomes" id="UP000053989"/>
    </source>
</evidence>
<keyword evidence="2" id="KW-1185">Reference proteome</keyword>
<reference evidence="1 2" key="1">
    <citation type="submission" date="2014-04" db="EMBL/GenBank/DDBJ databases">
        <authorList>
            <consortium name="DOE Joint Genome Institute"/>
            <person name="Kuo A."/>
            <person name="Kohler A."/>
            <person name="Nagy L.G."/>
            <person name="Floudas D."/>
            <person name="Copeland A."/>
            <person name="Barry K.W."/>
            <person name="Cichocki N."/>
            <person name="Veneault-Fourrey C."/>
            <person name="LaButti K."/>
            <person name="Lindquist E.A."/>
            <person name="Lipzen A."/>
            <person name="Lundell T."/>
            <person name="Morin E."/>
            <person name="Murat C."/>
            <person name="Sun H."/>
            <person name="Tunlid A."/>
            <person name="Henrissat B."/>
            <person name="Grigoriev I.V."/>
            <person name="Hibbett D.S."/>
            <person name="Martin F."/>
            <person name="Nordberg H.P."/>
            <person name="Cantor M.N."/>
            <person name="Hua S.X."/>
        </authorList>
    </citation>
    <scope>NUCLEOTIDE SEQUENCE [LARGE SCALE GENOMIC DNA]</scope>
    <source>
        <strain evidence="1 2">Foug A</strain>
    </source>
</reference>
<gene>
    <name evidence="1" type="ORF">SCLCIDRAFT_1218284</name>
</gene>
<dbReference type="InParanoid" id="A0A0C3DRV6"/>
<organism evidence="1 2">
    <name type="scientific">Scleroderma citrinum Foug A</name>
    <dbReference type="NCBI Taxonomy" id="1036808"/>
    <lineage>
        <taxon>Eukaryota</taxon>
        <taxon>Fungi</taxon>
        <taxon>Dikarya</taxon>
        <taxon>Basidiomycota</taxon>
        <taxon>Agaricomycotina</taxon>
        <taxon>Agaricomycetes</taxon>
        <taxon>Agaricomycetidae</taxon>
        <taxon>Boletales</taxon>
        <taxon>Sclerodermatineae</taxon>
        <taxon>Sclerodermataceae</taxon>
        <taxon>Scleroderma</taxon>
    </lineage>
</organism>
<dbReference type="Proteomes" id="UP000053989">
    <property type="component" value="Unassembled WGS sequence"/>
</dbReference>
<sequence>MSRLHQALGVGMLGGDDLPGDEKREIFPVKYLLRANEPEHDTACGRGLRRGLRGDKQHIPEIHHSSEEFAVLGGCCQVTLVVEMRHDRRRTADVYSMLCNGTPVVPRGHGMSLAVQVELYMTPYCGPRKHLVEDVTPCQ</sequence>
<dbReference type="AlphaFoldDB" id="A0A0C3DRV6"/>
<dbReference type="EMBL" id="KN822080">
    <property type="protein sequence ID" value="KIM58929.1"/>
    <property type="molecule type" value="Genomic_DNA"/>
</dbReference>
<dbReference type="HOGENOM" id="CLU_1846302_0_0_1"/>